<proteinExistence type="predicted"/>
<gene>
    <name evidence="1" type="ORF">SAMN05216409_12714</name>
</gene>
<dbReference type="GeneID" id="300269752"/>
<name>A0A9X8MHR7_9PSED</name>
<dbReference type="RefSeq" id="WP_074830435.1">
    <property type="nucleotide sequence ID" value="NZ_FOEV01000027.1"/>
</dbReference>
<sequence>MTKDELRNYLDSQVNRFEQVYGGEVVTYAAQPKPDRRAWKKRPNLLDKAFKAELEKEARRQQEEKSDALE</sequence>
<evidence type="ECO:0000313" key="2">
    <source>
        <dbReference type="Proteomes" id="UP000183210"/>
    </source>
</evidence>
<evidence type="ECO:0008006" key="3">
    <source>
        <dbReference type="Google" id="ProtNLM"/>
    </source>
</evidence>
<dbReference type="AlphaFoldDB" id="A0A9X8MHR7"/>
<reference evidence="1 2" key="1">
    <citation type="submission" date="2016-10" db="EMBL/GenBank/DDBJ databases">
        <authorList>
            <person name="Varghese N."/>
            <person name="Submissions S."/>
        </authorList>
    </citation>
    <scope>NUCLEOTIDE SEQUENCE [LARGE SCALE GENOMIC DNA]</scope>
    <source>
        <strain evidence="1 2">LMG 21974</strain>
    </source>
</reference>
<evidence type="ECO:0000313" key="1">
    <source>
        <dbReference type="EMBL" id="SER48359.1"/>
    </source>
</evidence>
<organism evidence="1 2">
    <name type="scientific">Pseudomonas lutea</name>
    <dbReference type="NCBI Taxonomy" id="243924"/>
    <lineage>
        <taxon>Bacteria</taxon>
        <taxon>Pseudomonadati</taxon>
        <taxon>Pseudomonadota</taxon>
        <taxon>Gammaproteobacteria</taxon>
        <taxon>Pseudomonadales</taxon>
        <taxon>Pseudomonadaceae</taxon>
        <taxon>Pseudomonas</taxon>
    </lineage>
</organism>
<protein>
    <recommendedName>
        <fullName evidence="3">Beta-ketoadipyl CoA thiolase</fullName>
    </recommendedName>
</protein>
<accession>A0A9X8MHR7</accession>
<comment type="caution">
    <text evidence="1">The sequence shown here is derived from an EMBL/GenBank/DDBJ whole genome shotgun (WGS) entry which is preliminary data.</text>
</comment>
<dbReference type="EMBL" id="FOEV01000027">
    <property type="protein sequence ID" value="SER48359.1"/>
    <property type="molecule type" value="Genomic_DNA"/>
</dbReference>
<dbReference type="Proteomes" id="UP000183210">
    <property type="component" value="Unassembled WGS sequence"/>
</dbReference>